<proteinExistence type="predicted"/>
<comment type="caution">
    <text evidence="4">The sequence shown here is derived from an EMBL/GenBank/DDBJ whole genome shotgun (WGS) entry which is preliminary data.</text>
</comment>
<name>A0ABT9ZX90_9BACI</name>
<feature type="domain" description="Alcohol dehydrogenase iron-type/glycerol dehydrogenase GldA" evidence="2">
    <location>
        <begin position="9"/>
        <end position="178"/>
    </location>
</feature>
<gene>
    <name evidence="4" type="ORF">J2S74_003231</name>
</gene>
<dbReference type="Gene3D" id="3.40.50.1970">
    <property type="match status" value="1"/>
</dbReference>
<dbReference type="InterPro" id="IPR018211">
    <property type="entry name" value="ADH_Fe_CS"/>
</dbReference>
<evidence type="ECO:0000256" key="1">
    <source>
        <dbReference type="ARBA" id="ARBA00023002"/>
    </source>
</evidence>
<dbReference type="Gene3D" id="1.20.1090.10">
    <property type="entry name" value="Dehydroquinate synthase-like - alpha domain"/>
    <property type="match status" value="1"/>
</dbReference>
<dbReference type="CDD" id="cd08187">
    <property type="entry name" value="BDH"/>
    <property type="match status" value="1"/>
</dbReference>
<keyword evidence="5" id="KW-1185">Reference proteome</keyword>
<evidence type="ECO:0000313" key="4">
    <source>
        <dbReference type="EMBL" id="MDQ0255847.1"/>
    </source>
</evidence>
<evidence type="ECO:0000313" key="5">
    <source>
        <dbReference type="Proteomes" id="UP001230005"/>
    </source>
</evidence>
<feature type="domain" description="Fe-containing alcohol dehydrogenase-like C-terminal" evidence="3">
    <location>
        <begin position="189"/>
        <end position="387"/>
    </location>
</feature>
<dbReference type="InterPro" id="IPR044731">
    <property type="entry name" value="BDH-like"/>
</dbReference>
<dbReference type="RefSeq" id="WP_307327063.1">
    <property type="nucleotide sequence ID" value="NZ_JAUSUG010000013.1"/>
</dbReference>
<dbReference type="PROSITE" id="PS00060">
    <property type="entry name" value="ADH_IRON_2"/>
    <property type="match status" value="1"/>
</dbReference>
<dbReference type="InterPro" id="IPR001670">
    <property type="entry name" value="ADH_Fe/GldA"/>
</dbReference>
<dbReference type="Pfam" id="PF00465">
    <property type="entry name" value="Fe-ADH"/>
    <property type="match status" value="1"/>
</dbReference>
<protein>
    <submittedName>
        <fullName evidence="4">Alcohol dehydrogenase YqhD (Iron-dependent ADH family)</fullName>
    </submittedName>
</protein>
<keyword evidence="1" id="KW-0560">Oxidoreductase</keyword>
<dbReference type="PANTHER" id="PTHR43633:SF1">
    <property type="entry name" value="ALCOHOL DEHYDROGENASE YQHD"/>
    <property type="match status" value="1"/>
</dbReference>
<dbReference type="SUPFAM" id="SSF56796">
    <property type="entry name" value="Dehydroquinate synthase-like"/>
    <property type="match status" value="1"/>
</dbReference>
<accession>A0ABT9ZX90</accession>
<reference evidence="4 5" key="1">
    <citation type="submission" date="2023-07" db="EMBL/GenBank/DDBJ databases">
        <title>Genomic Encyclopedia of Type Strains, Phase IV (KMG-IV): sequencing the most valuable type-strain genomes for metagenomic binning, comparative biology and taxonomic classification.</title>
        <authorList>
            <person name="Goeker M."/>
        </authorList>
    </citation>
    <scope>NUCLEOTIDE SEQUENCE [LARGE SCALE GENOMIC DNA]</scope>
    <source>
        <strain evidence="4 5">DSM 9768</strain>
    </source>
</reference>
<evidence type="ECO:0000259" key="2">
    <source>
        <dbReference type="Pfam" id="PF00465"/>
    </source>
</evidence>
<evidence type="ECO:0000259" key="3">
    <source>
        <dbReference type="Pfam" id="PF25137"/>
    </source>
</evidence>
<dbReference type="InterPro" id="IPR056798">
    <property type="entry name" value="ADH_Fe_C"/>
</dbReference>
<dbReference type="PROSITE" id="PS00913">
    <property type="entry name" value="ADH_IRON_1"/>
    <property type="match status" value="1"/>
</dbReference>
<dbReference type="Pfam" id="PF25137">
    <property type="entry name" value="ADH_Fe_C"/>
    <property type="match status" value="1"/>
</dbReference>
<dbReference type="PANTHER" id="PTHR43633">
    <property type="entry name" value="ALCOHOL DEHYDROGENASE YQHD"/>
    <property type="match status" value="1"/>
</dbReference>
<dbReference type="EMBL" id="JAUSUG010000013">
    <property type="protein sequence ID" value="MDQ0255847.1"/>
    <property type="molecule type" value="Genomic_DNA"/>
</dbReference>
<sequence length="388" mass="42663">MDSFIFQNPTRLIFGQEQVQQQLAKQLKPFGEKVLLVYGGGSIKRNGLYDEVSSILKEEGFIVSELPGVEPNPRLTTVHKGVEICKKEDIDVLLAVGGGSVIDCTKAIAAGAKYDGDAWDLVTKKSPVNDALPFGTILTLAATGSEMNSGSVITNWETHEKYGWGSPLVFPKFSILDPQNTVTVPKDHTVYGIVDMMSHVFEQYFHPQENSYLQEYMCEAVLKSVIEAGPKLVEDLEDVDLRETILYSGTIALNGMLQMGVRGDWASHNIEHAVSAVYDIPHAGGLAIIFPQWMRHNKTLGERKLVNLAVRVWGVDPSGKTDGDIAEEGIQKLEQFWSSLGAPSRLADYNIDDSQLEVMADKAMVNGSFGNFNPLEKSDVLSILRSSL</sequence>
<organism evidence="4 5">
    <name type="scientific">Evansella vedderi</name>
    <dbReference type="NCBI Taxonomy" id="38282"/>
    <lineage>
        <taxon>Bacteria</taxon>
        <taxon>Bacillati</taxon>
        <taxon>Bacillota</taxon>
        <taxon>Bacilli</taxon>
        <taxon>Bacillales</taxon>
        <taxon>Bacillaceae</taxon>
        <taxon>Evansella</taxon>
    </lineage>
</organism>
<dbReference type="Proteomes" id="UP001230005">
    <property type="component" value="Unassembled WGS sequence"/>
</dbReference>